<dbReference type="eggNOG" id="KOG0244">
    <property type="taxonomic scope" value="Eukaryota"/>
</dbReference>
<feature type="coiled-coil region" evidence="4">
    <location>
        <begin position="595"/>
        <end position="622"/>
    </location>
</feature>
<evidence type="ECO:0000256" key="1">
    <source>
        <dbReference type="ARBA" id="ARBA00023054"/>
    </source>
</evidence>
<dbReference type="EMBL" id="KQ242813">
    <property type="protein sequence ID" value="KNC77181.1"/>
    <property type="molecule type" value="Genomic_DNA"/>
</dbReference>
<keyword evidence="8" id="KW-1185">Reference proteome</keyword>
<feature type="domain" description="Kinesin motor" evidence="6">
    <location>
        <begin position="1"/>
        <end position="160"/>
    </location>
</feature>
<dbReference type="InterPro" id="IPR036961">
    <property type="entry name" value="Kinesin_motor_dom_sf"/>
</dbReference>
<evidence type="ECO:0000256" key="3">
    <source>
        <dbReference type="PROSITE-ProRule" id="PRU00283"/>
    </source>
</evidence>
<comment type="caution">
    <text evidence="3">Lacks conserved residue(s) required for the propagation of feature annotation.</text>
</comment>
<name>A0A0L0FL39_9EUKA</name>
<proteinExistence type="inferred from homology"/>
<dbReference type="InterPro" id="IPR027640">
    <property type="entry name" value="Kinesin-like_fam"/>
</dbReference>
<sequence length="876" mass="96470">MSLLALGRVVQGLAERAQRTSCLAEQPTEAAQGTFEFEAELPAIPKLEGQGLEVRSSASTLPTKKESFLKRATSINKKKKKFRKRAESQDTVSVCSIASQPVNGSKSDHVPFRDSKLTRILEPSLTGNSLTLVVCAVSMSSTNRHETTSTLGFAANAKLIQCQPVVNKVAVSPRTQVKRLQSENEALKQRLQEAEAESSKAAETLAEEADQTAQAVRALELETSQKVKALETAAVARVQALEKALAEAKKISHQLPLNFKATTSMPKATDTSSDGAQASTSGGSPLLTRRRPTELYNHRERQNRSVTWAPHSHLRGEKRANSPLIKRRLSPTNGSLSGRSMPSPVAVRRAMAERDSDQRTLATPNGSTLEEGPNPSLGMLLRVKESGSEEIAAMTNDTQTGEDGVDNTGVADDTATRPVVADGLSGGSGDTCKTAEVGCTVEATVFSGTSVDGATRQTVGISDTGDVLSGLEASVSEVSIVTEMDNTSKDTEKVEDCDDETASVSFDLNGDGSEDVQEETVSKVRMEEIMENYKTRVVNRDNSRLRLISQLKETVAERDNQLTESGYAALSQKLSVAEGRIISISEQLSLTLVSLSEVQQKYEDAKEAAEDHATEIEAFRLEREEIIEKCKGVLDRQREKAKAATLKMHGIMRMEWEDDLRKSEMEQNILKCQIESEKETVAQLAEELKLSLEDYEYASEEYDKLVIELEEETDKVETLEAKCTKLKAMALELCDHYFACHERAMKEIEDHETDVKEADEREDKLREQIKSDAENRARILELEKKVDSFESKKQEYKAAYVSKSLQFDQLNEQFAALTEELITLQASGLPLGCDALRIIIVWLKRVIQLPQAKLAIERLSLALCAMDADGMRELND</sequence>
<gene>
    <name evidence="7" type="ORF">SARC_10353</name>
</gene>
<accession>A0A0L0FL39</accession>
<keyword evidence="2" id="KW-0505">Motor protein</keyword>
<comment type="similarity">
    <text evidence="3">Belongs to the TRAFAC class myosin-kinesin ATPase superfamily. Kinesin family.</text>
</comment>
<feature type="region of interest" description="Disordered" evidence="5">
    <location>
        <begin position="262"/>
        <end position="376"/>
    </location>
</feature>
<dbReference type="GO" id="GO:0003777">
    <property type="term" value="F:microtubule motor activity"/>
    <property type="evidence" value="ECO:0007669"/>
    <property type="project" value="InterPro"/>
</dbReference>
<evidence type="ECO:0000256" key="2">
    <source>
        <dbReference type="ARBA" id="ARBA00023175"/>
    </source>
</evidence>
<dbReference type="InterPro" id="IPR027417">
    <property type="entry name" value="P-loop_NTPase"/>
</dbReference>
<dbReference type="SUPFAM" id="SSF52540">
    <property type="entry name" value="P-loop containing nucleoside triphosphate hydrolases"/>
    <property type="match status" value="1"/>
</dbReference>
<evidence type="ECO:0000256" key="5">
    <source>
        <dbReference type="SAM" id="MobiDB-lite"/>
    </source>
</evidence>
<dbReference type="GO" id="GO:0007018">
    <property type="term" value="P:microtubule-based movement"/>
    <property type="evidence" value="ECO:0007669"/>
    <property type="project" value="InterPro"/>
</dbReference>
<dbReference type="Pfam" id="PF00225">
    <property type="entry name" value="Kinesin"/>
    <property type="match status" value="1"/>
</dbReference>
<feature type="compositionally biased region" description="Polar residues" evidence="5">
    <location>
        <begin position="359"/>
        <end position="368"/>
    </location>
</feature>
<dbReference type="Proteomes" id="UP000054560">
    <property type="component" value="Unassembled WGS sequence"/>
</dbReference>
<dbReference type="STRING" id="667725.A0A0L0FL39"/>
<dbReference type="Gene3D" id="3.40.850.10">
    <property type="entry name" value="Kinesin motor domain"/>
    <property type="match status" value="1"/>
</dbReference>
<dbReference type="OrthoDB" id="1741208at2759"/>
<evidence type="ECO:0000259" key="6">
    <source>
        <dbReference type="PROSITE" id="PS50067"/>
    </source>
</evidence>
<dbReference type="GO" id="GO:0005524">
    <property type="term" value="F:ATP binding"/>
    <property type="evidence" value="ECO:0007669"/>
    <property type="project" value="InterPro"/>
</dbReference>
<dbReference type="PROSITE" id="PS50067">
    <property type="entry name" value="KINESIN_MOTOR_2"/>
    <property type="match status" value="1"/>
</dbReference>
<feature type="coiled-coil region" evidence="4">
    <location>
        <begin position="177"/>
        <end position="222"/>
    </location>
</feature>
<feature type="coiled-coil region" evidence="4">
    <location>
        <begin position="667"/>
        <end position="827"/>
    </location>
</feature>
<evidence type="ECO:0000256" key="4">
    <source>
        <dbReference type="SAM" id="Coils"/>
    </source>
</evidence>
<dbReference type="GeneID" id="25910857"/>
<organism evidence="7 8">
    <name type="scientific">Sphaeroforma arctica JP610</name>
    <dbReference type="NCBI Taxonomy" id="667725"/>
    <lineage>
        <taxon>Eukaryota</taxon>
        <taxon>Ichthyosporea</taxon>
        <taxon>Ichthyophonida</taxon>
        <taxon>Sphaeroforma</taxon>
    </lineage>
</organism>
<protein>
    <recommendedName>
        <fullName evidence="6">Kinesin motor domain-containing protein</fullName>
    </recommendedName>
</protein>
<feature type="compositionally biased region" description="Polar residues" evidence="5">
    <location>
        <begin position="330"/>
        <end position="340"/>
    </location>
</feature>
<evidence type="ECO:0000313" key="7">
    <source>
        <dbReference type="EMBL" id="KNC77181.1"/>
    </source>
</evidence>
<feature type="compositionally biased region" description="Polar residues" evidence="5">
    <location>
        <begin position="262"/>
        <end position="283"/>
    </location>
</feature>
<dbReference type="AlphaFoldDB" id="A0A0L0FL39"/>
<dbReference type="InterPro" id="IPR001752">
    <property type="entry name" value="Kinesin_motor_dom"/>
</dbReference>
<evidence type="ECO:0000313" key="8">
    <source>
        <dbReference type="Proteomes" id="UP000054560"/>
    </source>
</evidence>
<dbReference type="SMART" id="SM00129">
    <property type="entry name" value="KISc"/>
    <property type="match status" value="1"/>
</dbReference>
<dbReference type="GO" id="GO:0008017">
    <property type="term" value="F:microtubule binding"/>
    <property type="evidence" value="ECO:0007669"/>
    <property type="project" value="InterPro"/>
</dbReference>
<keyword evidence="1 4" id="KW-0175">Coiled coil</keyword>
<dbReference type="PANTHER" id="PTHR47968:SF75">
    <property type="entry name" value="CENTROMERE-ASSOCIATED PROTEIN E"/>
    <property type="match status" value="1"/>
</dbReference>
<dbReference type="RefSeq" id="XP_014151083.1">
    <property type="nucleotide sequence ID" value="XM_014295608.1"/>
</dbReference>
<reference evidence="7 8" key="1">
    <citation type="submission" date="2011-02" db="EMBL/GenBank/DDBJ databases">
        <title>The Genome Sequence of Sphaeroforma arctica JP610.</title>
        <authorList>
            <consortium name="The Broad Institute Genome Sequencing Platform"/>
            <person name="Russ C."/>
            <person name="Cuomo C."/>
            <person name="Young S.K."/>
            <person name="Zeng Q."/>
            <person name="Gargeya S."/>
            <person name="Alvarado L."/>
            <person name="Berlin A."/>
            <person name="Chapman S.B."/>
            <person name="Chen Z."/>
            <person name="Freedman E."/>
            <person name="Gellesch M."/>
            <person name="Goldberg J."/>
            <person name="Griggs A."/>
            <person name="Gujja S."/>
            <person name="Heilman E."/>
            <person name="Heiman D."/>
            <person name="Howarth C."/>
            <person name="Mehta T."/>
            <person name="Neiman D."/>
            <person name="Pearson M."/>
            <person name="Roberts A."/>
            <person name="Saif S."/>
            <person name="Shea T."/>
            <person name="Shenoy N."/>
            <person name="Sisk P."/>
            <person name="Stolte C."/>
            <person name="Sykes S."/>
            <person name="White J."/>
            <person name="Yandava C."/>
            <person name="Burger G."/>
            <person name="Gray M.W."/>
            <person name="Holland P.W.H."/>
            <person name="King N."/>
            <person name="Lang F.B.F."/>
            <person name="Roger A.J."/>
            <person name="Ruiz-Trillo I."/>
            <person name="Haas B."/>
            <person name="Nusbaum C."/>
            <person name="Birren B."/>
        </authorList>
    </citation>
    <scope>NUCLEOTIDE SEQUENCE [LARGE SCALE GENOMIC DNA]</scope>
    <source>
        <strain evidence="7 8">JP610</strain>
    </source>
</reference>
<dbReference type="PANTHER" id="PTHR47968">
    <property type="entry name" value="CENTROMERE PROTEIN E"/>
    <property type="match status" value="1"/>
</dbReference>
<feature type="compositionally biased region" description="Basic and acidic residues" evidence="5">
    <location>
        <begin position="291"/>
        <end position="303"/>
    </location>
</feature>